<reference evidence="9" key="1">
    <citation type="submission" date="2021-07" db="EMBL/GenBank/DDBJ databases">
        <authorList>
            <person name="Durling M."/>
        </authorList>
    </citation>
    <scope>NUCLEOTIDE SEQUENCE</scope>
</reference>
<dbReference type="GO" id="GO:0008235">
    <property type="term" value="F:metalloexopeptidase activity"/>
    <property type="evidence" value="ECO:0007669"/>
    <property type="project" value="InterPro"/>
</dbReference>
<feature type="chain" id="PRO_5040528243" description="Peptide hydrolase" evidence="7">
    <location>
        <begin position="23"/>
        <end position="477"/>
    </location>
</feature>
<comment type="cofactor">
    <cofactor evidence="1">
        <name>Zn(2+)</name>
        <dbReference type="ChEBI" id="CHEBI:29105"/>
    </cofactor>
</comment>
<feature type="signal peptide" evidence="7">
    <location>
        <begin position="1"/>
        <end position="22"/>
    </location>
</feature>
<dbReference type="EMBL" id="CAJVRL010000069">
    <property type="protein sequence ID" value="CAG8956189.1"/>
    <property type="molecule type" value="Genomic_DNA"/>
</dbReference>
<keyword evidence="7" id="KW-0732">Signal</keyword>
<keyword evidence="10" id="KW-1185">Reference proteome</keyword>
<dbReference type="PANTHER" id="PTHR12147:SF26">
    <property type="entry name" value="PEPTIDASE M28 DOMAIN-CONTAINING PROTEIN"/>
    <property type="match status" value="1"/>
</dbReference>
<protein>
    <recommendedName>
        <fullName evidence="7">Peptide hydrolase</fullName>
        <ecNumber evidence="7">3.4.-.-</ecNumber>
    </recommendedName>
</protein>
<comment type="caution">
    <text evidence="9">The sequence shown here is derived from an EMBL/GenBank/DDBJ whole genome shotgun (WGS) entry which is preliminary data.</text>
</comment>
<organism evidence="9 10">
    <name type="scientific">Hymenoscyphus fraxineus</name>
    <dbReference type="NCBI Taxonomy" id="746836"/>
    <lineage>
        <taxon>Eukaryota</taxon>
        <taxon>Fungi</taxon>
        <taxon>Dikarya</taxon>
        <taxon>Ascomycota</taxon>
        <taxon>Pezizomycotina</taxon>
        <taxon>Leotiomycetes</taxon>
        <taxon>Helotiales</taxon>
        <taxon>Helotiaceae</taxon>
        <taxon>Hymenoscyphus</taxon>
    </lineage>
</organism>
<dbReference type="Gene3D" id="3.40.630.10">
    <property type="entry name" value="Zn peptidases"/>
    <property type="match status" value="1"/>
</dbReference>
<dbReference type="InterPro" id="IPR007484">
    <property type="entry name" value="Peptidase_M28"/>
</dbReference>
<evidence type="ECO:0000259" key="8">
    <source>
        <dbReference type="Pfam" id="PF04389"/>
    </source>
</evidence>
<evidence type="ECO:0000256" key="3">
    <source>
        <dbReference type="ARBA" id="ARBA00022670"/>
    </source>
</evidence>
<evidence type="ECO:0000313" key="9">
    <source>
        <dbReference type="EMBL" id="CAG8956189.1"/>
    </source>
</evidence>
<keyword evidence="3 7" id="KW-0645">Protease</keyword>
<dbReference type="GO" id="GO:0006508">
    <property type="term" value="P:proteolysis"/>
    <property type="evidence" value="ECO:0007669"/>
    <property type="project" value="UniProtKB-KW"/>
</dbReference>
<keyword evidence="5 7" id="KW-0378">Hydrolase</keyword>
<accession>A0A9N9KYJ1</accession>
<dbReference type="GO" id="GO:0046872">
    <property type="term" value="F:metal ion binding"/>
    <property type="evidence" value="ECO:0007669"/>
    <property type="project" value="UniProtKB-KW"/>
</dbReference>
<dbReference type="OrthoDB" id="10013407at2759"/>
<dbReference type="InterPro" id="IPR045175">
    <property type="entry name" value="M28_fam"/>
</dbReference>
<sequence length="477" mass="51394">MRPPSLSKITTLPLLLLPLVHTQNTSIPLAYPPSTCAIDSYPALTIAHPGTPYTPQLPTPELTSILAAISPTNIEAIIEKLVSFGTRHTQSDQTSPTRGIGAARDWLLSEYQRFAEESDGWMEVELQSYIQPAGGRLTADTNISNIVATLRGSVEPERIIVVSGHYDSRCLDVMDITSDAPGADDDASGVAISMELARIMAKYRPAATIKFVAVAGEEQGLYGSGYLARSLANARANVQGMWTNDIVGSPIGEDTRNNSNTIRIFSQGIPTNESSLNAPRRLTIGGENDSPSRSLARFTQEVASNSITNMSVEHIYRTDRYLRGGDHSPFLSAGYAAARFTEPRENFAHQHQDVVVRNGTQYGDLPEFCDFYYISRVGKVTGAAVWSLANGPGNPGNVTIDTSALTNDSTLRWVKVTGAVAYEIVWRPTGSAVWTHVIEVGDVASATVGVSKDNVVFGVRSVAANGYKSPAVFPFPS</sequence>
<evidence type="ECO:0000256" key="4">
    <source>
        <dbReference type="ARBA" id="ARBA00022723"/>
    </source>
</evidence>
<dbReference type="SUPFAM" id="SSF53187">
    <property type="entry name" value="Zn-dependent exopeptidases"/>
    <property type="match status" value="1"/>
</dbReference>
<name>A0A9N9KYJ1_9HELO</name>
<evidence type="ECO:0000256" key="2">
    <source>
        <dbReference type="ARBA" id="ARBA00005634"/>
    </source>
</evidence>
<dbReference type="Proteomes" id="UP000696280">
    <property type="component" value="Unassembled WGS sequence"/>
</dbReference>
<dbReference type="Pfam" id="PF04389">
    <property type="entry name" value="Peptidase_M28"/>
    <property type="match status" value="1"/>
</dbReference>
<feature type="domain" description="Peptidase M28" evidence="8">
    <location>
        <begin position="145"/>
        <end position="354"/>
    </location>
</feature>
<proteinExistence type="inferred from homology"/>
<keyword evidence="6 7" id="KW-0862">Zinc</keyword>
<comment type="similarity">
    <text evidence="2">Belongs to the peptidase M28 family. M28B subfamily.</text>
</comment>
<gene>
    <name evidence="9" type="ORF">HYFRA_00012106</name>
</gene>
<evidence type="ECO:0000256" key="6">
    <source>
        <dbReference type="ARBA" id="ARBA00022833"/>
    </source>
</evidence>
<keyword evidence="4 7" id="KW-0479">Metal-binding</keyword>
<dbReference type="EC" id="3.4.-.-" evidence="7"/>
<evidence type="ECO:0000256" key="5">
    <source>
        <dbReference type="ARBA" id="ARBA00022801"/>
    </source>
</evidence>
<evidence type="ECO:0000256" key="7">
    <source>
        <dbReference type="RuleBase" id="RU361240"/>
    </source>
</evidence>
<dbReference type="AlphaFoldDB" id="A0A9N9KYJ1"/>
<dbReference type="PANTHER" id="PTHR12147">
    <property type="entry name" value="METALLOPEPTIDASE M28 FAMILY MEMBER"/>
    <property type="match status" value="1"/>
</dbReference>
<evidence type="ECO:0000256" key="1">
    <source>
        <dbReference type="ARBA" id="ARBA00001947"/>
    </source>
</evidence>
<evidence type="ECO:0000313" key="10">
    <source>
        <dbReference type="Proteomes" id="UP000696280"/>
    </source>
</evidence>